<reference evidence="3" key="1">
    <citation type="submission" date="2022-05" db="EMBL/GenBank/DDBJ databases">
        <title>Schlegelella sp. nov., isolated from mangrove soil.</title>
        <authorList>
            <person name="Liu Y."/>
            <person name="Ge X."/>
            <person name="Liu W."/>
        </authorList>
    </citation>
    <scope>NUCLEOTIDE SEQUENCE</scope>
    <source>
        <strain evidence="3">S2-27</strain>
    </source>
</reference>
<evidence type="ECO:0000313" key="3">
    <source>
        <dbReference type="EMBL" id="MCM5679257.1"/>
    </source>
</evidence>
<dbReference type="InterPro" id="IPR011836">
    <property type="entry name" value="YhdP"/>
</dbReference>
<feature type="transmembrane region" description="Helical" evidence="1">
    <location>
        <begin position="20"/>
        <end position="46"/>
    </location>
</feature>
<proteinExistence type="predicted"/>
<dbReference type="Pfam" id="PF13116">
    <property type="entry name" value="YhdP"/>
    <property type="match status" value="1"/>
</dbReference>
<dbReference type="PANTHER" id="PTHR38690">
    <property type="entry name" value="PROTEASE-RELATED"/>
    <property type="match status" value="1"/>
</dbReference>
<keyword evidence="4" id="KW-1185">Reference proteome</keyword>
<keyword evidence="1" id="KW-0472">Membrane</keyword>
<organism evidence="3 4">
    <name type="scientific">Caldimonas mangrovi</name>
    <dbReference type="NCBI Taxonomy" id="2944811"/>
    <lineage>
        <taxon>Bacteria</taxon>
        <taxon>Pseudomonadati</taxon>
        <taxon>Pseudomonadota</taxon>
        <taxon>Betaproteobacteria</taxon>
        <taxon>Burkholderiales</taxon>
        <taxon>Sphaerotilaceae</taxon>
        <taxon>Caldimonas</taxon>
    </lineage>
</organism>
<protein>
    <submittedName>
        <fullName evidence="3">TIGR02099 family protein</fullName>
    </submittedName>
</protein>
<keyword evidence="1" id="KW-0812">Transmembrane</keyword>
<dbReference type="RefSeq" id="WP_251777456.1">
    <property type="nucleotide sequence ID" value="NZ_JAMKFE010000003.1"/>
</dbReference>
<dbReference type="Proteomes" id="UP001165541">
    <property type="component" value="Unassembled WGS sequence"/>
</dbReference>
<name>A0ABT0YKK0_9BURK</name>
<dbReference type="NCBIfam" id="TIGR02099">
    <property type="entry name" value="YhdP family protein"/>
    <property type="match status" value="1"/>
</dbReference>
<accession>A0ABT0YKK0</accession>
<feature type="domain" description="YhdP central" evidence="2">
    <location>
        <begin position="20"/>
        <end position="1342"/>
    </location>
</feature>
<keyword evidence="1" id="KW-1133">Transmembrane helix</keyword>
<evidence type="ECO:0000259" key="2">
    <source>
        <dbReference type="Pfam" id="PF13116"/>
    </source>
</evidence>
<dbReference type="PANTHER" id="PTHR38690:SF1">
    <property type="entry name" value="PROTEASE"/>
    <property type="match status" value="1"/>
</dbReference>
<dbReference type="InterPro" id="IPR025263">
    <property type="entry name" value="YhdP_central"/>
</dbReference>
<dbReference type="EMBL" id="JAMKFE010000003">
    <property type="protein sequence ID" value="MCM5679257.1"/>
    <property type="molecule type" value="Genomic_DNA"/>
</dbReference>
<sequence>MSLFPSPALLAPTWRILRIVLRVAGSLVLLAWTLILVAWLTLHWAILPRIDHWRPSIERAATRAVGQTVQIGAIRVESHGWVPTLEMLDVVVHDSAGREALRLARVRAAVSAASVLHLEPRFRQLLIDAPTLEARRDAQGRVFVAGIELRGEAGRASSPAADWFFSQEEFAIRNGVVRWLDEQREAPVLELRAVDFVLRNGSRIGSRRHDWRLDATPPEDWGARFSLRGRFTQPLLARPGEMQRWSGSGYADLARADVQKLRRYVDLPFELSEGDGGLRVWADVRDGALVGATADLALRAVNVRLAPDVEPLVLEQLRGRVRGDVDGDTYTVTASHLAFRTGEGLDWPAGDWRLRWRRPGEGSAGDGEFQAERLDLAILAQLAGRLPLGTALRDELAELRPQGQVQRLQARWQGPLDRPTGYRLQARVQGLHLAAQQRPGNAPERWVGRPGVAGADIEFTASDSGGEAALQLHDGALEFPGVFDEALIPLDRLEARLTWGVQREGRAVGDRGLMPNVQLQVRDARFANDDVEGTLTAGWQTGQEPGIGPNARLPGVLDLQGRLSRADATRTWRYLPSGIPAHVRDYVRRAVIEGTSRHVDFAVRGDLSHFPFADRKQGTFRIASQIENARFAYAPAADGASADWPAFAGVHGQLVFEGTSMQIRDARAQLFGFQLQQVQGGIADLAHAAELVLDGHGRGPLGDALRFVRETPVNGWTQRALEQASGSGDAQLKLGVRIPLDDVRRARVSGELGLLGNEVQVTPATPRMSQARGMVQFSDSGFSVKGASARVLGGGASFEGGTQKDGVLRFTGRGVASAEGLRQARELGVLPYLGEHLNGQAAYRIGLAVVHGYPELSITSDLVGLGTTLPAPLAKPAEAAWPLAIRTTVDGTSLAAGQPGRDRVAMLLGDVLELRYERELRDGAAQVVAGSIGVNRPAPEPVAGTAAAVRQSRLDLDAWRAVAQSFEGSGAAAGGDGGDAGGSGYVPSTIALQADELTVDQRRLTRVVAGLSQQAGLWRVNLDADQLNGYVEYRPPGGSRSSEGGRVYARLSRLSLPESAIQGIESLLDKEPQAVPALDIVVDDFQLRGMKLGRIEAEASNWRTAEIREWRLDKFRLTNADARLEATGHWRGVAGGSTARRAVMDFELDVADSGQLLERLSLGPVARAGKGRLQGQVSWLGSPLSLDFPTMDGSFNVDIHQGQFLKADPGIAKLAGVLSLQSLPRRLTLDFRDVFQEGFAFDAFTGDVKIERGVAYTNNLRLRGVTAAVLMEGRADIAHETQDLRVVVVPEINAGTASLAYAAINPAIGLGTFLAQWFLRKPLMEAGTREFHVTGRWDDPKIEQVPRKRAQSAVPEREPDAVVVVVGRHPPLAEGKTPR</sequence>
<evidence type="ECO:0000256" key="1">
    <source>
        <dbReference type="SAM" id="Phobius"/>
    </source>
</evidence>
<evidence type="ECO:0000313" key="4">
    <source>
        <dbReference type="Proteomes" id="UP001165541"/>
    </source>
</evidence>
<gene>
    <name evidence="3" type="ORF">M8A51_06900</name>
</gene>
<comment type="caution">
    <text evidence="3">The sequence shown here is derived from an EMBL/GenBank/DDBJ whole genome shotgun (WGS) entry which is preliminary data.</text>
</comment>